<dbReference type="AlphaFoldDB" id="A0A8J2T0T0"/>
<protein>
    <submittedName>
        <fullName evidence="2">Uncharacterized protein</fullName>
    </submittedName>
</protein>
<dbReference type="Proteomes" id="UP000789595">
    <property type="component" value="Unassembled WGS sequence"/>
</dbReference>
<accession>A0A8J2T0T0</accession>
<gene>
    <name evidence="2" type="ORF">PECAL_6P04010</name>
</gene>
<evidence type="ECO:0000256" key="1">
    <source>
        <dbReference type="SAM" id="MobiDB-lite"/>
    </source>
</evidence>
<feature type="compositionally biased region" description="Basic and acidic residues" evidence="1">
    <location>
        <begin position="48"/>
        <end position="81"/>
    </location>
</feature>
<feature type="compositionally biased region" description="Basic residues" evidence="1">
    <location>
        <begin position="187"/>
        <end position="199"/>
    </location>
</feature>
<evidence type="ECO:0000313" key="2">
    <source>
        <dbReference type="EMBL" id="CAH0378805.1"/>
    </source>
</evidence>
<keyword evidence="3" id="KW-1185">Reference proteome</keyword>
<feature type="region of interest" description="Disordered" evidence="1">
    <location>
        <begin position="1"/>
        <end position="21"/>
    </location>
</feature>
<proteinExistence type="predicted"/>
<feature type="region of interest" description="Disordered" evidence="1">
    <location>
        <begin position="43"/>
        <end position="199"/>
    </location>
</feature>
<evidence type="ECO:0000313" key="3">
    <source>
        <dbReference type="Proteomes" id="UP000789595"/>
    </source>
</evidence>
<sequence>MVLKQERRVNAASVAKRQSISAAAAQKKLEIEEAAREAQLQKAWAVGADERSRRRQDEENQRETRRAEKQQAKDEALRNDEIEGPSLVKPRRAHSSDDLLGLALMQQTAEKRLKARRKKPNSPPRTPSMSSLQEDMLDVQRNTNRDVDTDALRREAADERMLSSVRRTQSCGTLGGLVVPPSPPRSNGKKFSRKGVRKVPSKSSLRFVSEELCCA</sequence>
<reference evidence="2" key="1">
    <citation type="submission" date="2021-11" db="EMBL/GenBank/DDBJ databases">
        <authorList>
            <consortium name="Genoscope - CEA"/>
            <person name="William W."/>
        </authorList>
    </citation>
    <scope>NUCLEOTIDE SEQUENCE</scope>
</reference>
<name>A0A8J2T0T0_9STRA</name>
<organism evidence="2 3">
    <name type="scientific">Pelagomonas calceolata</name>
    <dbReference type="NCBI Taxonomy" id="35677"/>
    <lineage>
        <taxon>Eukaryota</taxon>
        <taxon>Sar</taxon>
        <taxon>Stramenopiles</taxon>
        <taxon>Ochrophyta</taxon>
        <taxon>Pelagophyceae</taxon>
        <taxon>Pelagomonadales</taxon>
        <taxon>Pelagomonadaceae</taxon>
        <taxon>Pelagomonas</taxon>
    </lineage>
</organism>
<dbReference type="EMBL" id="CAKKNE010000006">
    <property type="protein sequence ID" value="CAH0378805.1"/>
    <property type="molecule type" value="Genomic_DNA"/>
</dbReference>
<feature type="compositionally biased region" description="Basic and acidic residues" evidence="1">
    <location>
        <begin position="143"/>
        <end position="161"/>
    </location>
</feature>
<comment type="caution">
    <text evidence="2">The sequence shown here is derived from an EMBL/GenBank/DDBJ whole genome shotgun (WGS) entry which is preliminary data.</text>
</comment>